<sequence length="169" mass="19137">MVAGFKRHDEEMAKLREDMYAGFKRHDEEIAKLREDMSEGFKLLRNQISALGARWGIMSEKAFRNGVEGIVEKEFGAKVERWVKKDVDGFVFGYPSDVEVDVVIRDGKTILVEIKSSISQGDVLVFKRKAEFYEKETGVKPSKLVMVTPFADEKAIELAANLGIEIFNA</sequence>
<dbReference type="InterPro" id="IPR011335">
    <property type="entry name" value="Restrct_endonuc-II-like"/>
</dbReference>
<organism evidence="1">
    <name type="scientific">Archaeoglobus fulgidus</name>
    <dbReference type="NCBI Taxonomy" id="2234"/>
    <lineage>
        <taxon>Archaea</taxon>
        <taxon>Methanobacteriati</taxon>
        <taxon>Methanobacteriota</taxon>
        <taxon>Archaeoglobi</taxon>
        <taxon>Archaeoglobales</taxon>
        <taxon>Archaeoglobaceae</taxon>
        <taxon>Archaeoglobus</taxon>
    </lineage>
</organism>
<dbReference type="PANTHER" id="PTHR34314">
    <property type="entry name" value="CRENARCHAEAL PROTEIN, PUTATIVE-RELATED"/>
    <property type="match status" value="1"/>
</dbReference>
<dbReference type="InterPro" id="IPR012431">
    <property type="entry name" value="PDDEXK_10"/>
</dbReference>
<protein>
    <submittedName>
        <fullName evidence="1">DUF3782 domain-containing protein</fullName>
    </submittedName>
</protein>
<reference evidence="1" key="1">
    <citation type="journal article" date="2020" name="mSystems">
        <title>Genome- and Community-Level Interaction Insights into Carbon Utilization and Element Cycling Functions of Hydrothermarchaeota in Hydrothermal Sediment.</title>
        <authorList>
            <person name="Zhou Z."/>
            <person name="Liu Y."/>
            <person name="Xu W."/>
            <person name="Pan J."/>
            <person name="Luo Z.H."/>
            <person name="Li M."/>
        </authorList>
    </citation>
    <scope>NUCLEOTIDE SEQUENCE [LARGE SCALE GENOMIC DNA]</scope>
    <source>
        <strain evidence="1">SpSt-587</strain>
    </source>
</reference>
<dbReference type="Pfam" id="PF07788">
    <property type="entry name" value="PDDEXK_10"/>
    <property type="match status" value="1"/>
</dbReference>
<dbReference type="PANTHER" id="PTHR34314:SF6">
    <property type="entry name" value="DUF3782 DOMAIN-CONTAINING PROTEIN"/>
    <property type="match status" value="1"/>
</dbReference>
<dbReference type="SUPFAM" id="SSF52980">
    <property type="entry name" value="Restriction endonuclease-like"/>
    <property type="match status" value="1"/>
</dbReference>
<dbReference type="InterPro" id="IPR024271">
    <property type="entry name" value="DUF3782"/>
</dbReference>
<dbReference type="EMBL" id="DSYZ01000108">
    <property type="protein sequence ID" value="HGT83175.1"/>
    <property type="molecule type" value="Genomic_DNA"/>
</dbReference>
<gene>
    <name evidence="1" type="ORF">ENT52_05560</name>
</gene>
<proteinExistence type="predicted"/>
<evidence type="ECO:0000313" key="1">
    <source>
        <dbReference type="EMBL" id="HGT83175.1"/>
    </source>
</evidence>
<dbReference type="AlphaFoldDB" id="A0A7J3M4D5"/>
<accession>A0A7J3M4D5</accession>
<dbReference type="Pfam" id="PF12644">
    <property type="entry name" value="DUF3782"/>
    <property type="match status" value="1"/>
</dbReference>
<name>A0A7J3M4D5_ARCFL</name>
<comment type="caution">
    <text evidence="1">The sequence shown here is derived from an EMBL/GenBank/DDBJ whole genome shotgun (WGS) entry which is preliminary data.</text>
</comment>